<dbReference type="PANTHER" id="PTHR22726">
    <property type="entry name" value="METALLOENDOPEPTIDASE OMA1"/>
    <property type="match status" value="1"/>
</dbReference>
<evidence type="ECO:0000313" key="8">
    <source>
        <dbReference type="EMBL" id="MBO1321825.1"/>
    </source>
</evidence>
<organism evidence="8 9">
    <name type="scientific">Acanthopleuribacter pedis</name>
    <dbReference type="NCBI Taxonomy" id="442870"/>
    <lineage>
        <taxon>Bacteria</taxon>
        <taxon>Pseudomonadati</taxon>
        <taxon>Acidobacteriota</taxon>
        <taxon>Holophagae</taxon>
        <taxon>Acanthopleuribacterales</taxon>
        <taxon>Acanthopleuribacteraceae</taxon>
        <taxon>Acanthopleuribacter</taxon>
    </lineage>
</organism>
<dbReference type="PANTHER" id="PTHR22726:SF1">
    <property type="entry name" value="METALLOENDOPEPTIDASE OMA1, MITOCHONDRIAL"/>
    <property type="match status" value="1"/>
</dbReference>
<protein>
    <submittedName>
        <fullName evidence="8">M48 family metalloprotease</fullName>
    </submittedName>
</protein>
<evidence type="ECO:0000256" key="3">
    <source>
        <dbReference type="ARBA" id="ARBA00022723"/>
    </source>
</evidence>
<sequence>MKQKSLVLGILFLVGAPLFAAGRVMPNLEIQVEPGIKVPVEVRLAQRRGFTLNYKTIAVGQSDQRGRVFFPSQKLKNARWLVLTFIWHPPGLAERVLVYEIGTRKGEKSPRGRLLRTDKQKSGYVLGTGLPQGDCNNLFSIEEQGNSADKTWRIRLKPARSYSDCQELGDPIDRYADIGKRNINKGNLNLYKFDDDVRMGKQFFQQLEATPENPPLRDPYINEYIETMVQRIGKNSDMPDLDYTVTVIDADVLNAFAVPGGYVFVYRGLLEDVETEAELAGVLAHEIAHVTGRHGTEGVTSAIGKVTLGMIAGQVVAEQAKDQEALVQQVVAGLIGAGTQFWIVGGTRTREAEADKLGAQYAARAGYDPRGIATLFDRWSKKKGKPQTRIDTLFSDHPSDGERVAAVTRDVAYFIPVTDDMVTSSKAFHAMKRRLKQLPPSQAQGQAAGNALFSTFQRVNQEIIGREIGLHFEQQQ</sequence>
<evidence type="ECO:0000259" key="7">
    <source>
        <dbReference type="Pfam" id="PF01435"/>
    </source>
</evidence>
<dbReference type="Gene3D" id="3.30.2010.10">
    <property type="entry name" value="Metalloproteases ('zincins'), catalytic domain"/>
    <property type="match status" value="1"/>
</dbReference>
<dbReference type="GO" id="GO:0004222">
    <property type="term" value="F:metalloendopeptidase activity"/>
    <property type="evidence" value="ECO:0007669"/>
    <property type="project" value="InterPro"/>
</dbReference>
<gene>
    <name evidence="8" type="ORF">J3U88_25320</name>
</gene>
<keyword evidence="3" id="KW-0479">Metal-binding</keyword>
<dbReference type="GO" id="GO:0051603">
    <property type="term" value="P:proteolysis involved in protein catabolic process"/>
    <property type="evidence" value="ECO:0007669"/>
    <property type="project" value="TreeGrafter"/>
</dbReference>
<dbReference type="RefSeq" id="WP_207861798.1">
    <property type="nucleotide sequence ID" value="NZ_JAFREP010000028.1"/>
</dbReference>
<dbReference type="AlphaFoldDB" id="A0A8J7QGG2"/>
<dbReference type="Proteomes" id="UP000664417">
    <property type="component" value="Unassembled WGS sequence"/>
</dbReference>
<reference evidence="8" key="1">
    <citation type="submission" date="2021-03" db="EMBL/GenBank/DDBJ databases">
        <authorList>
            <person name="Wang G."/>
        </authorList>
    </citation>
    <scope>NUCLEOTIDE SEQUENCE</scope>
    <source>
        <strain evidence="8">KCTC 12899</strain>
    </source>
</reference>
<dbReference type="CDD" id="cd07333">
    <property type="entry name" value="M48C_bepA_like"/>
    <property type="match status" value="1"/>
</dbReference>
<evidence type="ECO:0000256" key="5">
    <source>
        <dbReference type="ARBA" id="ARBA00022833"/>
    </source>
</evidence>
<dbReference type="GO" id="GO:0046872">
    <property type="term" value="F:metal ion binding"/>
    <property type="evidence" value="ECO:0007669"/>
    <property type="project" value="UniProtKB-KW"/>
</dbReference>
<name>A0A8J7QGG2_9BACT</name>
<feature type="domain" description="Peptidase M48" evidence="7">
    <location>
        <begin position="222"/>
        <end position="408"/>
    </location>
</feature>
<dbReference type="EMBL" id="JAFREP010000028">
    <property type="protein sequence ID" value="MBO1321825.1"/>
    <property type="molecule type" value="Genomic_DNA"/>
</dbReference>
<proteinExistence type="predicted"/>
<keyword evidence="6 8" id="KW-0482">Metalloprotease</keyword>
<evidence type="ECO:0000313" key="9">
    <source>
        <dbReference type="Proteomes" id="UP000664417"/>
    </source>
</evidence>
<evidence type="ECO:0000256" key="6">
    <source>
        <dbReference type="ARBA" id="ARBA00023049"/>
    </source>
</evidence>
<evidence type="ECO:0000256" key="1">
    <source>
        <dbReference type="ARBA" id="ARBA00001947"/>
    </source>
</evidence>
<comment type="caution">
    <text evidence="8">The sequence shown here is derived from an EMBL/GenBank/DDBJ whole genome shotgun (WGS) entry which is preliminary data.</text>
</comment>
<keyword evidence="5" id="KW-0862">Zinc</keyword>
<dbReference type="GO" id="GO:0016020">
    <property type="term" value="C:membrane"/>
    <property type="evidence" value="ECO:0007669"/>
    <property type="project" value="TreeGrafter"/>
</dbReference>
<accession>A0A8J7QGG2</accession>
<dbReference type="InterPro" id="IPR001915">
    <property type="entry name" value="Peptidase_M48"/>
</dbReference>
<keyword evidence="4" id="KW-0378">Hydrolase</keyword>
<keyword evidence="2" id="KW-0645">Protease</keyword>
<dbReference type="Pfam" id="PF01435">
    <property type="entry name" value="Peptidase_M48"/>
    <property type="match status" value="1"/>
</dbReference>
<evidence type="ECO:0000256" key="4">
    <source>
        <dbReference type="ARBA" id="ARBA00022801"/>
    </source>
</evidence>
<dbReference type="InterPro" id="IPR051156">
    <property type="entry name" value="Mito/Outer_Membr_Metalloprot"/>
</dbReference>
<evidence type="ECO:0000256" key="2">
    <source>
        <dbReference type="ARBA" id="ARBA00022670"/>
    </source>
</evidence>
<comment type="cofactor">
    <cofactor evidence="1">
        <name>Zn(2+)</name>
        <dbReference type="ChEBI" id="CHEBI:29105"/>
    </cofactor>
</comment>
<keyword evidence="9" id="KW-1185">Reference proteome</keyword>